<evidence type="ECO:0000313" key="3">
    <source>
        <dbReference type="Proteomes" id="UP000193411"/>
    </source>
</evidence>
<dbReference type="AlphaFoldDB" id="A0A1Y2H887"/>
<name>A0A1Y2H887_9FUNG</name>
<gene>
    <name evidence="2" type="ORF">BCR44DRAFT_1453060</name>
</gene>
<protein>
    <submittedName>
        <fullName evidence="2">Uncharacterized protein</fullName>
    </submittedName>
</protein>
<keyword evidence="3" id="KW-1185">Reference proteome</keyword>
<evidence type="ECO:0000256" key="1">
    <source>
        <dbReference type="SAM" id="MobiDB-lite"/>
    </source>
</evidence>
<comment type="caution">
    <text evidence="2">The sequence shown here is derived from an EMBL/GenBank/DDBJ whole genome shotgun (WGS) entry which is preliminary data.</text>
</comment>
<dbReference type="EMBL" id="MCFL01000259">
    <property type="protein sequence ID" value="ORZ29252.1"/>
    <property type="molecule type" value="Genomic_DNA"/>
</dbReference>
<evidence type="ECO:0000313" key="2">
    <source>
        <dbReference type="EMBL" id="ORZ29252.1"/>
    </source>
</evidence>
<feature type="compositionally biased region" description="Polar residues" evidence="1">
    <location>
        <begin position="31"/>
        <end position="55"/>
    </location>
</feature>
<accession>A0A1Y2H887</accession>
<sequence>MHRHRVKIDTQAIHFHTHTHSRSHIMPSNMILPNSAGSDTDATTRRSLLSSPADA</sequence>
<feature type="non-terminal residue" evidence="2">
    <location>
        <position position="55"/>
    </location>
</feature>
<organism evidence="2 3">
    <name type="scientific">Catenaria anguillulae PL171</name>
    <dbReference type="NCBI Taxonomy" id="765915"/>
    <lineage>
        <taxon>Eukaryota</taxon>
        <taxon>Fungi</taxon>
        <taxon>Fungi incertae sedis</taxon>
        <taxon>Blastocladiomycota</taxon>
        <taxon>Blastocladiomycetes</taxon>
        <taxon>Blastocladiales</taxon>
        <taxon>Catenariaceae</taxon>
        <taxon>Catenaria</taxon>
    </lineage>
</organism>
<reference evidence="2 3" key="1">
    <citation type="submission" date="2016-07" db="EMBL/GenBank/DDBJ databases">
        <title>Pervasive Adenine N6-methylation of Active Genes in Fungi.</title>
        <authorList>
            <consortium name="DOE Joint Genome Institute"/>
            <person name="Mondo S.J."/>
            <person name="Dannebaum R.O."/>
            <person name="Kuo R.C."/>
            <person name="Labutti K."/>
            <person name="Haridas S."/>
            <person name="Kuo A."/>
            <person name="Salamov A."/>
            <person name="Ahrendt S.R."/>
            <person name="Lipzen A."/>
            <person name="Sullivan W."/>
            <person name="Andreopoulos W.B."/>
            <person name="Clum A."/>
            <person name="Lindquist E."/>
            <person name="Daum C."/>
            <person name="Ramamoorthy G.K."/>
            <person name="Gryganskyi A."/>
            <person name="Culley D."/>
            <person name="Magnuson J.K."/>
            <person name="James T.Y."/>
            <person name="O'Malley M.A."/>
            <person name="Stajich J.E."/>
            <person name="Spatafora J.W."/>
            <person name="Visel A."/>
            <person name="Grigoriev I.V."/>
        </authorList>
    </citation>
    <scope>NUCLEOTIDE SEQUENCE [LARGE SCALE GENOMIC DNA]</scope>
    <source>
        <strain evidence="2 3">PL171</strain>
    </source>
</reference>
<proteinExistence type="predicted"/>
<dbReference type="Proteomes" id="UP000193411">
    <property type="component" value="Unassembled WGS sequence"/>
</dbReference>
<feature type="region of interest" description="Disordered" evidence="1">
    <location>
        <begin position="19"/>
        <end position="55"/>
    </location>
</feature>